<sequence length="129" mass="14653">MLQSIINGIVPIAVTVIVGVLVAVIKAIGDAIVVLVEKRKEEVIQKIRINRYNGCLQVAREVWRVVDEYFRINSNIKSTISNKQKKFEEEILKILPDLTATQIEQLRQSVAGEINKDKDKIVRNDSEKI</sequence>
<keyword evidence="5" id="KW-1185">Reference proteome</keyword>
<keyword evidence="1" id="KW-0472">Membrane</keyword>
<evidence type="ECO:0000313" key="2">
    <source>
        <dbReference type="EMBL" id="OAA95033.1"/>
    </source>
</evidence>
<name>A0A166ULM7_9CLOT</name>
<evidence type="ECO:0000313" key="4">
    <source>
        <dbReference type="Proteomes" id="UP000077384"/>
    </source>
</evidence>
<evidence type="ECO:0000313" key="5">
    <source>
        <dbReference type="Proteomes" id="UP000093694"/>
    </source>
</evidence>
<dbReference type="RefSeq" id="WP_063599925.1">
    <property type="nucleotide sequence ID" value="NZ_LITQ01000001.1"/>
</dbReference>
<dbReference type="AlphaFoldDB" id="A0A166ULM7"/>
<accession>A0A166ULM7</accession>
<protein>
    <submittedName>
        <fullName evidence="2">Uncharacterized protein</fullName>
    </submittedName>
</protein>
<keyword evidence="1" id="KW-0812">Transmembrane</keyword>
<comment type="caution">
    <text evidence="2">The sequence shown here is derived from an EMBL/GenBank/DDBJ whole genome shotgun (WGS) entry which is preliminary data.</text>
</comment>
<dbReference type="EMBL" id="LITQ01000001">
    <property type="protein sequence ID" value="OAA95033.1"/>
    <property type="molecule type" value="Genomic_DNA"/>
</dbReference>
<dbReference type="Proteomes" id="UP000077384">
    <property type="component" value="Unassembled WGS sequence"/>
</dbReference>
<feature type="transmembrane region" description="Helical" evidence="1">
    <location>
        <begin position="12"/>
        <end position="36"/>
    </location>
</feature>
<evidence type="ECO:0000313" key="3">
    <source>
        <dbReference type="EMBL" id="OBR94260.1"/>
    </source>
</evidence>
<organism evidence="2 4">
    <name type="scientific">Clostridium coskatii</name>
    <dbReference type="NCBI Taxonomy" id="1705578"/>
    <lineage>
        <taxon>Bacteria</taxon>
        <taxon>Bacillati</taxon>
        <taxon>Bacillota</taxon>
        <taxon>Clostridia</taxon>
        <taxon>Eubacteriales</taxon>
        <taxon>Clostridiaceae</taxon>
        <taxon>Clostridium</taxon>
    </lineage>
</organism>
<gene>
    <name evidence="3" type="ORF">CLCOS_19820</name>
    <name evidence="2" type="ORF">WX73_01442</name>
</gene>
<proteinExistence type="predicted"/>
<dbReference type="PATRIC" id="fig|1705578.3.peg.262"/>
<keyword evidence="1" id="KW-1133">Transmembrane helix</keyword>
<reference evidence="2 4" key="1">
    <citation type="journal article" date="2015" name="Biotechnol. Bioeng.">
        <title>Genome sequence and phenotypic characterization of Caulobacter segnis.</title>
        <authorList>
            <person name="Patel S."/>
            <person name="Fletcher B."/>
            <person name="Scott D.C."/>
            <person name="Ely B."/>
        </authorList>
    </citation>
    <scope>NUCLEOTIDE SEQUENCE [LARGE SCALE GENOMIC DNA]</scope>
    <source>
        <strain evidence="2 4">PS02</strain>
    </source>
</reference>
<reference evidence="3 5" key="2">
    <citation type="journal article" date="2016" name="Front. Microbiol.">
        <title>Industrial Acetogenic Biocatalysts: A Comparative Metabolic and Genomic Analysis.</title>
        <authorList>
            <person name="Bengelsdorf F."/>
            <person name="Poehlein A."/>
            <person name="Sonja S."/>
            <person name="Erz C."/>
            <person name="Hummel T."/>
            <person name="Hoffmeister S."/>
            <person name="Daniel R."/>
            <person name="Durre P."/>
        </authorList>
    </citation>
    <scope>NUCLEOTIDE SEQUENCE [LARGE SCALE GENOMIC DNA]</scope>
    <source>
        <strain evidence="3 5">PTA-10522</strain>
    </source>
</reference>
<dbReference type="Proteomes" id="UP000093694">
    <property type="component" value="Unassembled WGS sequence"/>
</dbReference>
<dbReference type="EMBL" id="LROR01000046">
    <property type="protein sequence ID" value="OBR94260.1"/>
    <property type="molecule type" value="Genomic_DNA"/>
</dbReference>
<evidence type="ECO:0000256" key="1">
    <source>
        <dbReference type="SAM" id="Phobius"/>
    </source>
</evidence>